<dbReference type="KEGG" id="fax:FUAX_25560"/>
<dbReference type="EMBL" id="AP025314">
    <property type="protein sequence ID" value="BDD10124.1"/>
    <property type="molecule type" value="Genomic_DNA"/>
</dbReference>
<name>A0AAU9CDD9_9BACT</name>
<accession>A0AAU9CDD9</accession>
<reference evidence="1 2" key="1">
    <citation type="submission" date="2021-12" db="EMBL/GenBank/DDBJ databases">
        <title>Genome sequencing of bacteria with rrn-lacking chromosome and rrn-plasmid.</title>
        <authorList>
            <person name="Anda M."/>
            <person name="Iwasaki W."/>
        </authorList>
    </citation>
    <scope>NUCLEOTIDE SEQUENCE [LARGE SCALE GENOMIC DNA]</scope>
    <source>
        <strain evidence="1 2">DSM 100852</strain>
    </source>
</reference>
<sequence>MVATGFGRSVRYACPPFRVKSDGTFRMTNLHIKNLTKYPLFGYFDLDFYRQKKGPLANRRGPN</sequence>
<dbReference type="AlphaFoldDB" id="A0AAU9CDD9"/>
<dbReference type="Proteomes" id="UP001348817">
    <property type="component" value="Chromosome"/>
</dbReference>
<proteinExistence type="predicted"/>
<organism evidence="1 2">
    <name type="scientific">Fulvitalea axinellae</name>
    <dbReference type="NCBI Taxonomy" id="1182444"/>
    <lineage>
        <taxon>Bacteria</taxon>
        <taxon>Pseudomonadati</taxon>
        <taxon>Bacteroidota</taxon>
        <taxon>Cytophagia</taxon>
        <taxon>Cytophagales</taxon>
        <taxon>Persicobacteraceae</taxon>
        <taxon>Fulvitalea</taxon>
    </lineage>
</organism>
<evidence type="ECO:0000313" key="1">
    <source>
        <dbReference type="EMBL" id="BDD10124.1"/>
    </source>
</evidence>
<evidence type="ECO:0000313" key="2">
    <source>
        <dbReference type="Proteomes" id="UP001348817"/>
    </source>
</evidence>
<keyword evidence="2" id="KW-1185">Reference proteome</keyword>
<protein>
    <submittedName>
        <fullName evidence="1">Uncharacterized protein</fullName>
    </submittedName>
</protein>
<gene>
    <name evidence="1" type="ORF">FUAX_25560</name>
</gene>